<dbReference type="Pfam" id="PF20700">
    <property type="entry name" value="Mutator"/>
    <property type="match status" value="1"/>
</dbReference>
<sequence>MSPAARKRKLVRDIAVPLDNIKEEYILISKRVLLANYKKQCEKCKHLTLDTPSLTTRRGAVYKITSECRSCGEKSDMWSSYRFRPNEKYDVNMKLVQFALENNGYKTIQSFEQIMETKILTRTTFFTIAKEIEAHGIADSEIRLREARELVHKYTEQEEPDSPVVKNITVTCDSSWSKRGFVAKCCVVPVVHFETGLVIDYELLSKYYHTCENHKDNEGDWYAAHEPQCQNNFEGSSPAMETEGWLRLWKRSVEKCNFRYTTVISDGDSKAYSAIVNEKVYGEVEITKDECTNHVSKRVGKAIRDYVQEKSKRGEGVGGRKRGSLTQVTIGKIQKYYTYAIIRNQGDREKR</sequence>
<keyword evidence="3" id="KW-1185">Reference proteome</keyword>
<dbReference type="Proteomes" id="UP001292094">
    <property type="component" value="Unassembled WGS sequence"/>
</dbReference>
<evidence type="ECO:0000313" key="2">
    <source>
        <dbReference type="EMBL" id="KAK4316358.1"/>
    </source>
</evidence>
<comment type="caution">
    <text evidence="2">The sequence shown here is derived from an EMBL/GenBank/DDBJ whole genome shotgun (WGS) entry which is preliminary data.</text>
</comment>
<reference evidence="2" key="1">
    <citation type="submission" date="2023-11" db="EMBL/GenBank/DDBJ databases">
        <title>Genome assemblies of two species of porcelain crab, Petrolisthes cinctipes and Petrolisthes manimaculis (Anomura: Porcellanidae).</title>
        <authorList>
            <person name="Angst P."/>
        </authorList>
    </citation>
    <scope>NUCLEOTIDE SEQUENCE</scope>
    <source>
        <strain evidence="2">PB745_02</strain>
        <tissue evidence="2">Gill</tissue>
    </source>
</reference>
<accession>A0AAE1PXX3</accession>
<organism evidence="2 3">
    <name type="scientific">Petrolisthes manimaculis</name>
    <dbReference type="NCBI Taxonomy" id="1843537"/>
    <lineage>
        <taxon>Eukaryota</taxon>
        <taxon>Metazoa</taxon>
        <taxon>Ecdysozoa</taxon>
        <taxon>Arthropoda</taxon>
        <taxon>Crustacea</taxon>
        <taxon>Multicrustacea</taxon>
        <taxon>Malacostraca</taxon>
        <taxon>Eumalacostraca</taxon>
        <taxon>Eucarida</taxon>
        <taxon>Decapoda</taxon>
        <taxon>Pleocyemata</taxon>
        <taxon>Anomura</taxon>
        <taxon>Galatheoidea</taxon>
        <taxon>Porcellanidae</taxon>
        <taxon>Petrolisthes</taxon>
    </lineage>
</organism>
<gene>
    <name evidence="2" type="ORF">Pmani_012487</name>
</gene>
<dbReference type="AlphaFoldDB" id="A0AAE1PXX3"/>
<protein>
    <recommendedName>
        <fullName evidence="1">Mutator-like transposase domain-containing protein</fullName>
    </recommendedName>
</protein>
<proteinExistence type="predicted"/>
<name>A0AAE1PXX3_9EUCA</name>
<evidence type="ECO:0000259" key="1">
    <source>
        <dbReference type="Pfam" id="PF20700"/>
    </source>
</evidence>
<evidence type="ECO:0000313" key="3">
    <source>
        <dbReference type="Proteomes" id="UP001292094"/>
    </source>
</evidence>
<feature type="domain" description="Mutator-like transposase" evidence="1">
    <location>
        <begin position="37"/>
        <end position="349"/>
    </location>
</feature>
<dbReference type="InterPro" id="IPR049012">
    <property type="entry name" value="Mutator_transp_dom"/>
</dbReference>
<dbReference type="EMBL" id="JAWZYT010001027">
    <property type="protein sequence ID" value="KAK4316358.1"/>
    <property type="molecule type" value="Genomic_DNA"/>
</dbReference>